<protein>
    <submittedName>
        <fullName evidence="8">Gaf domain protein, putative</fullName>
    </submittedName>
</protein>
<dbReference type="InParanoid" id="C5KYG3"/>
<dbReference type="InterPro" id="IPR019537">
    <property type="entry name" value="TMEM65"/>
</dbReference>
<feature type="domain" description="EF-hand" evidence="7">
    <location>
        <begin position="177"/>
        <end position="212"/>
    </location>
</feature>
<evidence type="ECO:0000256" key="2">
    <source>
        <dbReference type="ARBA" id="ARBA00022692"/>
    </source>
</evidence>
<sequence length="433" mass="47854">MIQAGELIDMSFGVRFGLSTLTAAAVGQLFSDASGVCFGSTVDNLVCRLFPRLQQGEIGKRITAAHLQTGSPYAARLKFLRTFSAVAGVMIGCSLGMTQLLFMDLKKAERLKALQQCRPLFVTLMEEGHELLNCQRCALYLKVDDTAGPVSDPNTSDYDLWMAGMPSESNSISDSEEKLESRMRAWRTMEQDKDGYISTNDLAAVVTKMGYKSAVGQALDARSDNQVAEVKGDRISFEQFDRVMPKLIKLINQDCRFSPKQRPLLEHVLRTGEVLRIDDVESPMLNKTGLRVDPNNMDRYRGVRTHSVLICPVVDPKTGTAIGVVECVNKYRKHHHHAVPSRQLNASKRNAPEIVYVSSESGPSGGLPPTPASQSSASTTRKPDPNKIQRTQTVTHDFQKMKYKGFTDNDVKIVTALCSHAATFARQCGFIED</sequence>
<dbReference type="Gene3D" id="1.10.238.10">
    <property type="entry name" value="EF-hand"/>
    <property type="match status" value="1"/>
</dbReference>
<dbReference type="Gene3D" id="3.30.450.40">
    <property type="match status" value="1"/>
</dbReference>
<evidence type="ECO:0000256" key="3">
    <source>
        <dbReference type="ARBA" id="ARBA00022989"/>
    </source>
</evidence>
<dbReference type="GO" id="GO:0005509">
    <property type="term" value="F:calcium ion binding"/>
    <property type="evidence" value="ECO:0007669"/>
    <property type="project" value="InterPro"/>
</dbReference>
<evidence type="ECO:0000313" key="9">
    <source>
        <dbReference type="Proteomes" id="UP000007800"/>
    </source>
</evidence>
<dbReference type="SUPFAM" id="SSF47473">
    <property type="entry name" value="EF-hand"/>
    <property type="match status" value="1"/>
</dbReference>
<proteinExistence type="predicted"/>
<evidence type="ECO:0000256" key="5">
    <source>
        <dbReference type="SAM" id="MobiDB-lite"/>
    </source>
</evidence>
<dbReference type="Pfam" id="PF10507">
    <property type="entry name" value="TMEM65"/>
    <property type="match status" value="1"/>
</dbReference>
<dbReference type="GO" id="GO:0005739">
    <property type="term" value="C:mitochondrion"/>
    <property type="evidence" value="ECO:0007669"/>
    <property type="project" value="TreeGrafter"/>
</dbReference>
<dbReference type="Proteomes" id="UP000007800">
    <property type="component" value="Unassembled WGS sequence"/>
</dbReference>
<dbReference type="RefSeq" id="XP_002778745.1">
    <property type="nucleotide sequence ID" value="XM_002778699.1"/>
</dbReference>
<evidence type="ECO:0000256" key="4">
    <source>
        <dbReference type="ARBA" id="ARBA00023136"/>
    </source>
</evidence>
<keyword evidence="9" id="KW-1185">Reference proteome</keyword>
<evidence type="ECO:0000256" key="6">
    <source>
        <dbReference type="SAM" id="Phobius"/>
    </source>
</evidence>
<dbReference type="Pfam" id="PF01590">
    <property type="entry name" value="GAF"/>
    <property type="match status" value="1"/>
</dbReference>
<dbReference type="InterPro" id="IPR029016">
    <property type="entry name" value="GAF-like_dom_sf"/>
</dbReference>
<dbReference type="GeneID" id="9038575"/>
<keyword evidence="2 6" id="KW-0812">Transmembrane</keyword>
<dbReference type="OrthoDB" id="430821at2759"/>
<dbReference type="OMA" id="MGYKSAV"/>
<evidence type="ECO:0000259" key="7">
    <source>
        <dbReference type="PROSITE" id="PS50222"/>
    </source>
</evidence>
<dbReference type="GO" id="GO:0016020">
    <property type="term" value="C:membrane"/>
    <property type="evidence" value="ECO:0007669"/>
    <property type="project" value="UniProtKB-SubCell"/>
</dbReference>
<dbReference type="InterPro" id="IPR011992">
    <property type="entry name" value="EF-hand-dom_pair"/>
</dbReference>
<gene>
    <name evidence="8" type="ORF">Pmar_PMAR005875</name>
</gene>
<dbReference type="InterPro" id="IPR002048">
    <property type="entry name" value="EF_hand_dom"/>
</dbReference>
<feature type="transmembrane region" description="Helical" evidence="6">
    <location>
        <begin position="79"/>
        <end position="102"/>
    </location>
</feature>
<dbReference type="EMBL" id="GG677382">
    <property type="protein sequence ID" value="EER10540.1"/>
    <property type="molecule type" value="Genomic_DNA"/>
</dbReference>
<keyword evidence="3 6" id="KW-1133">Transmembrane helix</keyword>
<dbReference type="PANTHER" id="PTHR21706">
    <property type="entry name" value="TRANSMEMBRANE PROTEIN 65"/>
    <property type="match status" value="1"/>
</dbReference>
<feature type="region of interest" description="Disordered" evidence="5">
    <location>
        <begin position="357"/>
        <end position="390"/>
    </location>
</feature>
<organism evidence="9">
    <name type="scientific">Perkinsus marinus (strain ATCC 50983 / TXsc)</name>
    <dbReference type="NCBI Taxonomy" id="423536"/>
    <lineage>
        <taxon>Eukaryota</taxon>
        <taxon>Sar</taxon>
        <taxon>Alveolata</taxon>
        <taxon>Perkinsozoa</taxon>
        <taxon>Perkinsea</taxon>
        <taxon>Perkinsida</taxon>
        <taxon>Perkinsidae</taxon>
        <taxon>Perkinsus</taxon>
    </lineage>
</organism>
<comment type="subcellular location">
    <subcellularLocation>
        <location evidence="1">Membrane</location>
        <topology evidence="1">Multi-pass membrane protein</topology>
    </subcellularLocation>
</comment>
<dbReference type="AlphaFoldDB" id="C5KYG3"/>
<evidence type="ECO:0000256" key="1">
    <source>
        <dbReference type="ARBA" id="ARBA00004141"/>
    </source>
</evidence>
<evidence type="ECO:0000313" key="8">
    <source>
        <dbReference type="EMBL" id="EER10540.1"/>
    </source>
</evidence>
<keyword evidence="4 6" id="KW-0472">Membrane</keyword>
<dbReference type="PANTHER" id="PTHR21706:SF15">
    <property type="entry name" value="TRANSMEMBRANE PROTEIN 65"/>
    <property type="match status" value="1"/>
</dbReference>
<accession>C5KYG3</accession>
<dbReference type="InterPro" id="IPR003018">
    <property type="entry name" value="GAF"/>
</dbReference>
<dbReference type="PROSITE" id="PS50222">
    <property type="entry name" value="EF_HAND_2"/>
    <property type="match status" value="1"/>
</dbReference>
<dbReference type="SUPFAM" id="SSF55781">
    <property type="entry name" value="GAF domain-like"/>
    <property type="match status" value="1"/>
</dbReference>
<reference evidence="8 9" key="1">
    <citation type="submission" date="2008-07" db="EMBL/GenBank/DDBJ databases">
        <authorList>
            <person name="El-Sayed N."/>
            <person name="Caler E."/>
            <person name="Inman J."/>
            <person name="Amedeo P."/>
            <person name="Hass B."/>
            <person name="Wortman J."/>
        </authorList>
    </citation>
    <scope>NUCLEOTIDE SEQUENCE [LARGE SCALE GENOMIC DNA]</scope>
    <source>
        <strain evidence="9">ATCC 50983 / TXsc</strain>
    </source>
</reference>
<name>C5KYG3_PERM5</name>